<dbReference type="GO" id="GO:0016301">
    <property type="term" value="F:kinase activity"/>
    <property type="evidence" value="ECO:0007669"/>
    <property type="project" value="InterPro"/>
</dbReference>
<gene>
    <name evidence="2" type="ORF">GCM10009069_11330</name>
</gene>
<dbReference type="InterPro" id="IPR016064">
    <property type="entry name" value="NAD/diacylglycerol_kinase_sf"/>
</dbReference>
<dbReference type="RefSeq" id="WP_189496295.1">
    <property type="nucleotide sequence ID" value="NZ_BMZH01000003.1"/>
</dbReference>
<dbReference type="InterPro" id="IPR017438">
    <property type="entry name" value="ATP-NAD_kinase_N"/>
</dbReference>
<dbReference type="SUPFAM" id="SSF111331">
    <property type="entry name" value="NAD kinase/diacylglycerol kinase-like"/>
    <property type="match status" value="1"/>
</dbReference>
<evidence type="ECO:0000259" key="1">
    <source>
        <dbReference type="Pfam" id="PF00781"/>
    </source>
</evidence>
<dbReference type="Gene3D" id="2.60.200.40">
    <property type="match status" value="1"/>
</dbReference>
<accession>A0A8J3G1U8</accession>
<dbReference type="Gene3D" id="3.40.50.10330">
    <property type="entry name" value="Probable inorganic polyphosphate/atp-NAD kinase, domain 1"/>
    <property type="match status" value="1"/>
</dbReference>
<dbReference type="AlphaFoldDB" id="A0A8J3G1U8"/>
<sequence>MSDQATRQKPVVLTNLSSSSSEDISGALASIFQRYGYSAPDQFVGQSDDMAQMMSQMRAAKGDFLVSYGGDGTAAAVASIARELNVPFLALPGGTMNMLMHGLYGSDSWQDCLMRGLACAAPRPMTVGTVSDEAGQTGTFMVGCIFGKPTQMSAAREELRDGRVVEAAKGAIGVMKATTDASRIKIAANGVAFDDRSVELINVTCPFMDGAALDPDRLDLTLFETVTGGSALSLGVAALLGNLHQSQAVETLKSPQFRLRADGVIDALLDGEPYVFKGEVTVAIDTAHGLVMAPWPAMVSASQSKT</sequence>
<proteinExistence type="predicted"/>
<dbReference type="Proteomes" id="UP000634004">
    <property type="component" value="Unassembled WGS sequence"/>
</dbReference>
<dbReference type="InterPro" id="IPR001206">
    <property type="entry name" value="Diacylglycerol_kinase_cat_dom"/>
</dbReference>
<reference evidence="2" key="1">
    <citation type="journal article" date="2014" name="Int. J. Syst. Evol. Microbiol.">
        <title>Complete genome sequence of Corynebacterium casei LMG S-19264T (=DSM 44701T), isolated from a smear-ripened cheese.</title>
        <authorList>
            <consortium name="US DOE Joint Genome Institute (JGI-PGF)"/>
            <person name="Walter F."/>
            <person name="Albersmeier A."/>
            <person name="Kalinowski J."/>
            <person name="Ruckert C."/>
        </authorList>
    </citation>
    <scope>NUCLEOTIDE SEQUENCE</scope>
    <source>
        <strain evidence="2">KCTC 32513</strain>
    </source>
</reference>
<name>A0A8J3G1U8_9PROT</name>
<dbReference type="Pfam" id="PF00781">
    <property type="entry name" value="DAGK_cat"/>
    <property type="match status" value="1"/>
</dbReference>
<feature type="domain" description="DAGKc" evidence="1">
    <location>
        <begin position="12"/>
        <end position="110"/>
    </location>
</feature>
<dbReference type="EMBL" id="BMZH01000003">
    <property type="protein sequence ID" value="GHA89911.1"/>
    <property type="molecule type" value="Genomic_DNA"/>
</dbReference>
<keyword evidence="3" id="KW-1185">Reference proteome</keyword>
<comment type="caution">
    <text evidence="2">The sequence shown here is derived from an EMBL/GenBank/DDBJ whole genome shotgun (WGS) entry which is preliminary data.</text>
</comment>
<organism evidence="2 3">
    <name type="scientific">Algimonas arctica</name>
    <dbReference type="NCBI Taxonomy" id="1479486"/>
    <lineage>
        <taxon>Bacteria</taxon>
        <taxon>Pseudomonadati</taxon>
        <taxon>Pseudomonadota</taxon>
        <taxon>Alphaproteobacteria</taxon>
        <taxon>Maricaulales</taxon>
        <taxon>Robiginitomaculaceae</taxon>
        <taxon>Algimonas</taxon>
    </lineage>
</organism>
<evidence type="ECO:0000313" key="3">
    <source>
        <dbReference type="Proteomes" id="UP000634004"/>
    </source>
</evidence>
<reference evidence="2" key="2">
    <citation type="submission" date="2020-09" db="EMBL/GenBank/DDBJ databases">
        <authorList>
            <person name="Sun Q."/>
            <person name="Kim S."/>
        </authorList>
    </citation>
    <scope>NUCLEOTIDE SEQUENCE</scope>
    <source>
        <strain evidence="2">KCTC 32513</strain>
    </source>
</reference>
<protein>
    <recommendedName>
        <fullName evidence="1">DAGKc domain-containing protein</fullName>
    </recommendedName>
</protein>
<evidence type="ECO:0000313" key="2">
    <source>
        <dbReference type="EMBL" id="GHA89911.1"/>
    </source>
</evidence>